<evidence type="ECO:0000313" key="2">
    <source>
        <dbReference type="EMBL" id="EDO39776.1"/>
    </source>
</evidence>
<evidence type="ECO:0000313" key="3">
    <source>
        <dbReference type="Proteomes" id="UP000001593"/>
    </source>
</evidence>
<evidence type="ECO:0000256" key="1">
    <source>
        <dbReference type="SAM" id="MobiDB-lite"/>
    </source>
</evidence>
<keyword evidence="3" id="KW-1185">Reference proteome</keyword>
<dbReference type="Gene3D" id="4.10.60.10">
    <property type="entry name" value="Zinc finger, CCHC-type"/>
    <property type="match status" value="1"/>
</dbReference>
<dbReference type="PhylomeDB" id="A7S961"/>
<accession>A7S961</accession>
<feature type="compositionally biased region" description="Polar residues" evidence="1">
    <location>
        <begin position="51"/>
        <end position="63"/>
    </location>
</feature>
<reference evidence="2 3" key="1">
    <citation type="journal article" date="2007" name="Science">
        <title>Sea anemone genome reveals ancestral eumetazoan gene repertoire and genomic organization.</title>
        <authorList>
            <person name="Putnam N.H."/>
            <person name="Srivastava M."/>
            <person name="Hellsten U."/>
            <person name="Dirks B."/>
            <person name="Chapman J."/>
            <person name="Salamov A."/>
            <person name="Terry A."/>
            <person name="Shapiro H."/>
            <person name="Lindquist E."/>
            <person name="Kapitonov V.V."/>
            <person name="Jurka J."/>
            <person name="Genikhovich G."/>
            <person name="Grigoriev I.V."/>
            <person name="Lucas S.M."/>
            <person name="Steele R.E."/>
            <person name="Finnerty J.R."/>
            <person name="Technau U."/>
            <person name="Martindale M.Q."/>
            <person name="Rokhsar D.S."/>
        </authorList>
    </citation>
    <scope>NUCLEOTIDE SEQUENCE [LARGE SCALE GENOMIC DNA]</scope>
    <source>
        <strain evidence="3">CH2 X CH6</strain>
    </source>
</reference>
<dbReference type="HOGENOM" id="CLU_1176669_0_0_1"/>
<dbReference type="EMBL" id="DS469601">
    <property type="protein sequence ID" value="EDO39776.1"/>
    <property type="molecule type" value="Genomic_DNA"/>
</dbReference>
<dbReference type="CDD" id="cd05481">
    <property type="entry name" value="retropepsin_like_LTR_1"/>
    <property type="match status" value="1"/>
</dbReference>
<gene>
    <name evidence="2" type="ORF">NEMVEDRAFT_v1g208703</name>
</gene>
<feature type="region of interest" description="Disordered" evidence="1">
    <location>
        <begin position="51"/>
        <end position="80"/>
    </location>
</feature>
<protein>
    <recommendedName>
        <fullName evidence="4">CCHC-type domain-containing protein</fullName>
    </recommendedName>
</protein>
<dbReference type="AlphaFoldDB" id="A7S961"/>
<sequence>MKLRREPGTCFWCGDQRGPHPWKECPANGKSCSTCAGNGHFARVCLEEHNPQASGSNQRQQQARGKPQRSRRGYQRARASLRPRDVHYTDICEEQQYGSAPNPDYGFDLYALEAQVHNIDTDSPSKSPRKRYFTTLPLSTTGSSFKPVKFQIDTAATCNTMFYNTLQSVLPDAEIKRPPYLLYPYGNSKPLQPVGQVGLVCDKSDKYETLVFQILPDSCIGLKLHYSLEATVNSSD</sequence>
<organism evidence="2 3">
    <name type="scientific">Nematostella vectensis</name>
    <name type="common">Starlet sea anemone</name>
    <dbReference type="NCBI Taxonomy" id="45351"/>
    <lineage>
        <taxon>Eukaryota</taxon>
        <taxon>Metazoa</taxon>
        <taxon>Cnidaria</taxon>
        <taxon>Anthozoa</taxon>
        <taxon>Hexacorallia</taxon>
        <taxon>Actiniaria</taxon>
        <taxon>Edwardsiidae</taxon>
        <taxon>Nematostella</taxon>
    </lineage>
</organism>
<name>A7S961_NEMVE</name>
<dbReference type="InParanoid" id="A7S961"/>
<dbReference type="STRING" id="45351.A7S961"/>
<dbReference type="Proteomes" id="UP000001593">
    <property type="component" value="Unassembled WGS sequence"/>
</dbReference>
<feature type="compositionally biased region" description="Basic residues" evidence="1">
    <location>
        <begin position="66"/>
        <end position="80"/>
    </location>
</feature>
<proteinExistence type="predicted"/>
<evidence type="ECO:0008006" key="4">
    <source>
        <dbReference type="Google" id="ProtNLM"/>
    </source>
</evidence>